<accession>W0RQQ9</accession>
<sequence length="109" mass="10900">MSRLSLGLLAGLVYGALSAASMVRLQFPDKRAALLGAFLNRLAIGVVIGAVVGAPQVDALRLPAWGIGLAVGVLLSAADAVITKAYAPILVLGAVGGAAIGWLVGRLGR</sequence>
<feature type="transmembrane region" description="Helical" evidence="1">
    <location>
        <begin position="62"/>
        <end position="80"/>
    </location>
</feature>
<feature type="transmembrane region" description="Helical" evidence="1">
    <location>
        <begin position="35"/>
        <end position="55"/>
    </location>
</feature>
<keyword evidence="3" id="KW-1185">Reference proteome</keyword>
<protein>
    <submittedName>
        <fullName evidence="2">Uncharacterized protein</fullName>
    </submittedName>
</protein>
<reference evidence="2 3" key="1">
    <citation type="journal article" date="2014" name="Genome Announc.">
        <title>Genome Sequence and Methylome of Soil Bacterium Gemmatirosa kalamazoonensis KBS708T, a Member of the Rarely Cultivated Gemmatimonadetes Phylum.</title>
        <authorList>
            <person name="Debruyn J.M."/>
            <person name="Radosevich M."/>
            <person name="Wommack K.E."/>
            <person name="Polson S.W."/>
            <person name="Hauser L.J."/>
            <person name="Fawaz M.N."/>
            <person name="Korlach J."/>
            <person name="Tsai Y.C."/>
        </authorList>
    </citation>
    <scope>NUCLEOTIDE SEQUENCE [LARGE SCALE GENOMIC DNA]</scope>
    <source>
        <strain evidence="2 3">KBS708</strain>
        <plasmid evidence="3">Plasmid 1</plasmid>
    </source>
</reference>
<evidence type="ECO:0000313" key="3">
    <source>
        <dbReference type="Proteomes" id="UP000019151"/>
    </source>
</evidence>
<proteinExistence type="predicted"/>
<evidence type="ECO:0000313" key="2">
    <source>
        <dbReference type="EMBL" id="AHG93051.1"/>
    </source>
</evidence>
<organism evidence="2 3">
    <name type="scientific">Gemmatirosa kalamazoonensis</name>
    <dbReference type="NCBI Taxonomy" id="861299"/>
    <lineage>
        <taxon>Bacteria</taxon>
        <taxon>Pseudomonadati</taxon>
        <taxon>Gemmatimonadota</taxon>
        <taxon>Gemmatimonadia</taxon>
        <taxon>Gemmatimonadales</taxon>
        <taxon>Gemmatimonadaceae</taxon>
        <taxon>Gemmatirosa</taxon>
    </lineage>
</organism>
<keyword evidence="1" id="KW-0812">Transmembrane</keyword>
<gene>
    <name evidence="2" type="ORF">J421_5516</name>
</gene>
<dbReference type="HOGENOM" id="CLU_2180070_0_0_0"/>
<dbReference type="AlphaFoldDB" id="W0RQQ9"/>
<name>W0RQQ9_9BACT</name>
<keyword evidence="1" id="KW-0472">Membrane</keyword>
<feature type="transmembrane region" description="Helical" evidence="1">
    <location>
        <begin position="86"/>
        <end position="105"/>
    </location>
</feature>
<evidence type="ECO:0000256" key="1">
    <source>
        <dbReference type="SAM" id="Phobius"/>
    </source>
</evidence>
<dbReference type="Proteomes" id="UP000019151">
    <property type="component" value="Plasmid 1"/>
</dbReference>
<dbReference type="InParanoid" id="W0RQQ9"/>
<dbReference type="KEGG" id="gba:J421_5516"/>
<dbReference type="OrthoDB" id="9812308at2"/>
<dbReference type="EMBL" id="CP007129">
    <property type="protein sequence ID" value="AHG93051.1"/>
    <property type="molecule type" value="Genomic_DNA"/>
</dbReference>
<geneLocation type="plasmid" evidence="2 3">
    <name>1</name>
</geneLocation>
<dbReference type="RefSeq" id="WP_025414361.1">
    <property type="nucleotide sequence ID" value="NZ_CP007129.1"/>
</dbReference>
<keyword evidence="2" id="KW-0614">Plasmid</keyword>
<keyword evidence="1" id="KW-1133">Transmembrane helix</keyword>